<dbReference type="CDD" id="cd01949">
    <property type="entry name" value="GGDEF"/>
    <property type="match status" value="1"/>
</dbReference>
<dbReference type="InterPro" id="IPR000014">
    <property type="entry name" value="PAS"/>
</dbReference>
<evidence type="ECO:0000313" key="7">
    <source>
        <dbReference type="EMBL" id="MCJ0826841.1"/>
    </source>
</evidence>
<dbReference type="InterPro" id="IPR029787">
    <property type="entry name" value="Nucleotide_cyclase"/>
</dbReference>
<feature type="domain" description="PAS" evidence="3">
    <location>
        <begin position="513"/>
        <end position="585"/>
    </location>
</feature>
<dbReference type="InterPro" id="IPR052155">
    <property type="entry name" value="Biofilm_reg_signaling"/>
</dbReference>
<dbReference type="SMART" id="SM00086">
    <property type="entry name" value="PAC"/>
    <property type="match status" value="3"/>
</dbReference>
<dbReference type="SUPFAM" id="SSF55785">
    <property type="entry name" value="PYP-like sensor domain (PAS domain)"/>
    <property type="match status" value="4"/>
</dbReference>
<evidence type="ECO:0000256" key="2">
    <source>
        <dbReference type="SAM" id="Phobius"/>
    </source>
</evidence>
<dbReference type="Proteomes" id="UP001165423">
    <property type="component" value="Unassembled WGS sequence"/>
</dbReference>
<dbReference type="SMART" id="SM00091">
    <property type="entry name" value="PAS"/>
    <property type="match status" value="4"/>
</dbReference>
<dbReference type="InterPro" id="IPR001610">
    <property type="entry name" value="PAC"/>
</dbReference>
<feature type="domain" description="PAS" evidence="3">
    <location>
        <begin position="638"/>
        <end position="711"/>
    </location>
</feature>
<keyword evidence="2" id="KW-1133">Transmembrane helix</keyword>
<dbReference type="InterPro" id="IPR043128">
    <property type="entry name" value="Rev_trsase/Diguanyl_cyclase"/>
</dbReference>
<dbReference type="InterPro" id="IPR035965">
    <property type="entry name" value="PAS-like_dom_sf"/>
</dbReference>
<comment type="caution">
    <text evidence="7">The sequence shown here is derived from an EMBL/GenBank/DDBJ whole genome shotgun (WGS) entry which is preliminary data.</text>
</comment>
<evidence type="ECO:0000259" key="6">
    <source>
        <dbReference type="PROSITE" id="PS50887"/>
    </source>
</evidence>
<dbReference type="InterPro" id="IPR013655">
    <property type="entry name" value="PAS_fold_3"/>
</dbReference>
<name>A0ABT0A778_9GAMM</name>
<keyword evidence="2" id="KW-0472">Membrane</keyword>
<dbReference type="PANTHER" id="PTHR44757:SF2">
    <property type="entry name" value="BIOFILM ARCHITECTURE MAINTENANCE PROTEIN MBAA"/>
    <property type="match status" value="1"/>
</dbReference>
<keyword evidence="8" id="KW-1185">Reference proteome</keyword>
<feature type="transmembrane region" description="Helical" evidence="2">
    <location>
        <begin position="227"/>
        <end position="250"/>
    </location>
</feature>
<dbReference type="Gene3D" id="3.30.450.20">
    <property type="entry name" value="PAS domain"/>
    <property type="match status" value="5"/>
</dbReference>
<dbReference type="InterPro" id="IPR035919">
    <property type="entry name" value="EAL_sf"/>
</dbReference>
<dbReference type="SUPFAM" id="SSF141868">
    <property type="entry name" value="EAL domain-like"/>
    <property type="match status" value="1"/>
</dbReference>
<organism evidence="7 8">
    <name type="scientific">Cognatiluteimonas sedimenti</name>
    <dbReference type="NCBI Taxonomy" id="2927791"/>
    <lineage>
        <taxon>Bacteria</taxon>
        <taxon>Pseudomonadati</taxon>
        <taxon>Pseudomonadota</taxon>
        <taxon>Gammaproteobacteria</taxon>
        <taxon>Lysobacterales</taxon>
        <taxon>Lysobacteraceae</taxon>
        <taxon>Cognatiluteimonas</taxon>
    </lineage>
</organism>
<sequence length="1198" mass="133125">MAYGVALAVVLPVLCLGLVGNEYAQAGRQARAHASLLTDALEKPLRDRLLLLAWELDALAAHPDPRSISRVSAREIIPLQGLRVDNRRPAGAASERLWLGPPRHGPAGWQVPVARSMDGGRWLHAEVDAAMFNDLVADYSLPAGDMIALLHEHGGVLARAPASALSAGSRLQGGGPPPGDRQAAAAGHHEASGSADGVERVVYYRRLPDFPLVIEAGISRASILRQWVPFAAATLALSLLLAGSWAWLVARFQRAQSRQDELIGKLDSSEHRLREAHGMAGMGEWGWNLRDNSIHWSEEVCRIYGRSQDDAPPDVQAVLELVHPDDVPRLRALADQVTAGARQAAAEFRVLLPGGAQRHVQARGELQVDASGDPWLRGVQQDITALTETRERLRAAEAQYRFLFKHNPLPMWVFDRESLRFLAVNDAMVRHYGYDRETLLSMTLLDIRPREDRAAVRHSVDAPIDERLQGEVWTHLRSDGKPLRMAIHSHDIEFEHRPARLVAADDVTERERSEQRFRLVARATSDAVWDWDVVTGDLWWSDSFFSVFGYGRGDMAPTIQAWESMIHPDDLGRVIASLELALQSHQEEWQEGYRFRRKDGSYAEVQDRGFILRDARGSALRAAGGMLDMTQALRDNEDLRLLRRAVDSAANGIVIADARRFDFPVVYVNRGFEEITGYRAQDVLGRNCRILRGDDREQPALEAIRNALRDGSEARVMLRNYRADGTQFCNEFHLAPVHDDQGTLTHFIGIISDATERQKYEQQLAHRATHDELTGLPNRQLLHDRLQQAILNADRYGRQAGVVFIDLDDFKLVNDNLGHSAGDAVLREVAQRLSAMVRETDTVGRFGGDEFVVVLTEQADDEGMSRVIDLASRVLSEPMHVAGITHTLTPSIGWCRYPEAGRDAETLLMRADVAMYQAKRSGRNRAVAYRAEFDAEVSQRLHLLAELREALRLQQFTLVFQPLFDRAGEAVALEALVRWQHPQRGLLSPAEFIGVCEESGLIVELGRWVLQEAARHHRLLDAAGLGRLRMAVNVSAAQFGHDLASDVKAALQQCPMPAGALELEITESLIMHNFERTIELMQQLAAMGVSFAVDDFGTGHSSLAYLKRLPIDRLKIDRSFVQDLATDPDDATICASVINLAHSLHLSTVAEGVETKAQLDWLRERGCDEVQGFLLGRPQAFASLLPVLLGHGGPRPAA</sequence>
<accession>A0ABT0A778</accession>
<feature type="domain" description="EAL" evidence="5">
    <location>
        <begin position="940"/>
        <end position="1192"/>
    </location>
</feature>
<evidence type="ECO:0000313" key="8">
    <source>
        <dbReference type="Proteomes" id="UP001165423"/>
    </source>
</evidence>
<dbReference type="Gene3D" id="3.30.70.270">
    <property type="match status" value="1"/>
</dbReference>
<feature type="region of interest" description="Disordered" evidence="1">
    <location>
        <begin position="167"/>
        <end position="192"/>
    </location>
</feature>
<dbReference type="PROSITE" id="PS50887">
    <property type="entry name" value="GGDEF"/>
    <property type="match status" value="1"/>
</dbReference>
<dbReference type="SMART" id="SM00267">
    <property type="entry name" value="GGDEF"/>
    <property type="match status" value="1"/>
</dbReference>
<dbReference type="EMBL" id="JALGCL010000006">
    <property type="protein sequence ID" value="MCJ0826841.1"/>
    <property type="molecule type" value="Genomic_DNA"/>
</dbReference>
<protein>
    <submittedName>
        <fullName evidence="7">EAL domain-containing protein</fullName>
    </submittedName>
</protein>
<evidence type="ECO:0000259" key="5">
    <source>
        <dbReference type="PROSITE" id="PS50883"/>
    </source>
</evidence>
<dbReference type="Pfam" id="PF00563">
    <property type="entry name" value="EAL"/>
    <property type="match status" value="1"/>
</dbReference>
<dbReference type="InterPro" id="IPR000160">
    <property type="entry name" value="GGDEF_dom"/>
</dbReference>
<dbReference type="InterPro" id="IPR000700">
    <property type="entry name" value="PAS-assoc_C"/>
</dbReference>
<gene>
    <name evidence="7" type="ORF">MQC88_12910</name>
</gene>
<feature type="domain" description="GGDEF" evidence="6">
    <location>
        <begin position="798"/>
        <end position="931"/>
    </location>
</feature>
<keyword evidence="2" id="KW-0812">Transmembrane</keyword>
<dbReference type="PROSITE" id="PS50883">
    <property type="entry name" value="EAL"/>
    <property type="match status" value="1"/>
</dbReference>
<dbReference type="Gene3D" id="3.20.20.450">
    <property type="entry name" value="EAL domain"/>
    <property type="match status" value="1"/>
</dbReference>
<proteinExistence type="predicted"/>
<dbReference type="PROSITE" id="PS50113">
    <property type="entry name" value="PAC"/>
    <property type="match status" value="1"/>
</dbReference>
<dbReference type="RefSeq" id="WP_243322765.1">
    <property type="nucleotide sequence ID" value="NZ_JALGCL010000006.1"/>
</dbReference>
<reference evidence="7 8" key="1">
    <citation type="submission" date="2022-03" db="EMBL/GenBank/DDBJ databases">
        <title>Luteimonas soily sp. nov., a novel bacterium isolated from the soil.</title>
        <authorList>
            <person name="Zhang X."/>
        </authorList>
    </citation>
    <scope>NUCLEOTIDE SEQUENCE [LARGE SCALE GENOMIC DNA]</scope>
    <source>
        <strain evidence="7 8">50</strain>
    </source>
</reference>
<dbReference type="CDD" id="cd00130">
    <property type="entry name" value="PAS"/>
    <property type="match status" value="4"/>
</dbReference>
<feature type="domain" description="PAC" evidence="4">
    <location>
        <begin position="712"/>
        <end position="766"/>
    </location>
</feature>
<dbReference type="SUPFAM" id="SSF55073">
    <property type="entry name" value="Nucleotide cyclase"/>
    <property type="match status" value="1"/>
</dbReference>
<feature type="domain" description="PAS" evidence="3">
    <location>
        <begin position="396"/>
        <end position="467"/>
    </location>
</feature>
<dbReference type="Pfam" id="PF00990">
    <property type="entry name" value="GGDEF"/>
    <property type="match status" value="1"/>
</dbReference>
<dbReference type="Pfam" id="PF13188">
    <property type="entry name" value="PAS_8"/>
    <property type="match status" value="1"/>
</dbReference>
<evidence type="ECO:0000259" key="3">
    <source>
        <dbReference type="PROSITE" id="PS50112"/>
    </source>
</evidence>
<evidence type="ECO:0000256" key="1">
    <source>
        <dbReference type="SAM" id="MobiDB-lite"/>
    </source>
</evidence>
<dbReference type="PROSITE" id="PS50112">
    <property type="entry name" value="PAS"/>
    <property type="match status" value="4"/>
</dbReference>
<evidence type="ECO:0000259" key="4">
    <source>
        <dbReference type="PROSITE" id="PS50113"/>
    </source>
</evidence>
<feature type="domain" description="PAS" evidence="3">
    <location>
        <begin position="294"/>
        <end position="341"/>
    </location>
</feature>
<dbReference type="NCBIfam" id="TIGR00254">
    <property type="entry name" value="GGDEF"/>
    <property type="match status" value="1"/>
</dbReference>
<dbReference type="Gene3D" id="2.10.70.100">
    <property type="match status" value="1"/>
</dbReference>
<dbReference type="CDD" id="cd01948">
    <property type="entry name" value="EAL"/>
    <property type="match status" value="1"/>
</dbReference>
<dbReference type="SMART" id="SM00052">
    <property type="entry name" value="EAL"/>
    <property type="match status" value="1"/>
</dbReference>
<dbReference type="Pfam" id="PF08447">
    <property type="entry name" value="PAS_3"/>
    <property type="match status" value="2"/>
</dbReference>
<dbReference type="InterPro" id="IPR001633">
    <property type="entry name" value="EAL_dom"/>
</dbReference>
<dbReference type="CDD" id="cd12915">
    <property type="entry name" value="PDC2_DGC_like"/>
    <property type="match status" value="1"/>
</dbReference>
<dbReference type="Pfam" id="PF13426">
    <property type="entry name" value="PAS_9"/>
    <property type="match status" value="1"/>
</dbReference>
<dbReference type="NCBIfam" id="TIGR00229">
    <property type="entry name" value="sensory_box"/>
    <property type="match status" value="3"/>
</dbReference>
<dbReference type="PANTHER" id="PTHR44757">
    <property type="entry name" value="DIGUANYLATE CYCLASE DGCP"/>
    <property type="match status" value="1"/>
</dbReference>